<dbReference type="AlphaFoldDB" id="A0AAV1YRC9"/>
<evidence type="ECO:0000313" key="6">
    <source>
        <dbReference type="Proteomes" id="UP001497382"/>
    </source>
</evidence>
<dbReference type="GO" id="GO:0006511">
    <property type="term" value="P:ubiquitin-dependent protein catabolic process"/>
    <property type="evidence" value="ECO:0007669"/>
    <property type="project" value="InterPro"/>
</dbReference>
<feature type="domain" description="SKP1 component POZ" evidence="4">
    <location>
        <begin position="38"/>
        <end position="98"/>
    </location>
</feature>
<dbReference type="InterPro" id="IPR016897">
    <property type="entry name" value="SKP1"/>
</dbReference>
<dbReference type="SUPFAM" id="SSF81382">
    <property type="entry name" value="Skp1 dimerisation domain-like"/>
    <property type="match status" value="1"/>
</dbReference>
<dbReference type="PANTHER" id="PTHR11165">
    <property type="entry name" value="SKP1"/>
    <property type="match status" value="1"/>
</dbReference>
<comment type="similarity">
    <text evidence="1">Belongs to the SKP1 family.</text>
</comment>
<evidence type="ECO:0000256" key="1">
    <source>
        <dbReference type="ARBA" id="ARBA00009993"/>
    </source>
</evidence>
<proteinExistence type="inferred from homology"/>
<keyword evidence="6" id="KW-1185">Reference proteome</keyword>
<dbReference type="SUPFAM" id="SSF54695">
    <property type="entry name" value="POZ domain"/>
    <property type="match status" value="1"/>
</dbReference>
<dbReference type="Pfam" id="PF03931">
    <property type="entry name" value="Skp1_POZ"/>
    <property type="match status" value="1"/>
</dbReference>
<dbReference type="SMART" id="SM00512">
    <property type="entry name" value="Skp1"/>
    <property type="match status" value="1"/>
</dbReference>
<reference evidence="5 6" key="1">
    <citation type="submission" date="2024-04" db="EMBL/GenBank/DDBJ databases">
        <authorList>
            <person name="Rising A."/>
            <person name="Reimegard J."/>
            <person name="Sonavane S."/>
            <person name="Akerstrom W."/>
            <person name="Nylinder S."/>
            <person name="Hedman E."/>
            <person name="Kallberg Y."/>
        </authorList>
    </citation>
    <scope>NUCLEOTIDE SEQUENCE [LARGE SCALE GENOMIC DNA]</scope>
</reference>
<dbReference type="InterPro" id="IPR036296">
    <property type="entry name" value="SKP1-like_dim_sf"/>
</dbReference>
<dbReference type="InterPro" id="IPR011333">
    <property type="entry name" value="SKP1/BTB/POZ_sf"/>
</dbReference>
<dbReference type="Gene3D" id="3.30.710.10">
    <property type="entry name" value="Potassium Channel Kv1.1, Chain A"/>
    <property type="match status" value="1"/>
</dbReference>
<accession>A0AAV1YRC9</accession>
<dbReference type="InterPro" id="IPR001232">
    <property type="entry name" value="SKP1-like"/>
</dbReference>
<protein>
    <recommendedName>
        <fullName evidence="4">SKP1 component POZ domain-containing protein</fullName>
    </recommendedName>
</protein>
<evidence type="ECO:0000256" key="3">
    <source>
        <dbReference type="SAM" id="MobiDB-lite"/>
    </source>
</evidence>
<feature type="region of interest" description="Disordered" evidence="3">
    <location>
        <begin position="1"/>
        <end position="37"/>
    </location>
</feature>
<dbReference type="Proteomes" id="UP001497382">
    <property type="component" value="Unassembled WGS sequence"/>
</dbReference>
<keyword evidence="2" id="KW-0833">Ubl conjugation pathway</keyword>
<gene>
    <name evidence="5" type="ORF">LARSCL_LOCUS424</name>
</gene>
<evidence type="ECO:0000259" key="4">
    <source>
        <dbReference type="Pfam" id="PF03931"/>
    </source>
</evidence>
<sequence length="195" mass="22342">MPKEMSRANDNTMNVDQKDAAEVPIADGKSSNDDREVPMVEFVSAEGESFFVEEKVASKFKFPDKIQENLLESGKPRFVTEVDSEILSIMIKWAEKHVDDPETNSEDEAEDKDDNEEVKKIGIIDEWDKELLSSNLEILFRLANVGRIVQVKGFMNVLLRQLASLFKGKSRDEMRKMLNLPPIKERKVGKHEEEN</sequence>
<organism evidence="5 6">
    <name type="scientific">Larinioides sclopetarius</name>
    <dbReference type="NCBI Taxonomy" id="280406"/>
    <lineage>
        <taxon>Eukaryota</taxon>
        <taxon>Metazoa</taxon>
        <taxon>Ecdysozoa</taxon>
        <taxon>Arthropoda</taxon>
        <taxon>Chelicerata</taxon>
        <taxon>Arachnida</taxon>
        <taxon>Araneae</taxon>
        <taxon>Araneomorphae</taxon>
        <taxon>Entelegynae</taxon>
        <taxon>Araneoidea</taxon>
        <taxon>Araneidae</taxon>
        <taxon>Larinioides</taxon>
    </lineage>
</organism>
<evidence type="ECO:0000313" key="5">
    <source>
        <dbReference type="EMBL" id="CAL1261480.1"/>
    </source>
</evidence>
<name>A0AAV1YRC9_9ARAC</name>
<dbReference type="EMBL" id="CAXIEN010000002">
    <property type="protein sequence ID" value="CAL1261480.1"/>
    <property type="molecule type" value="Genomic_DNA"/>
</dbReference>
<evidence type="ECO:0000256" key="2">
    <source>
        <dbReference type="ARBA" id="ARBA00022786"/>
    </source>
</evidence>
<dbReference type="InterPro" id="IPR016073">
    <property type="entry name" value="Skp1_comp_POZ"/>
</dbReference>
<comment type="caution">
    <text evidence="5">The sequence shown here is derived from an EMBL/GenBank/DDBJ whole genome shotgun (WGS) entry which is preliminary data.</text>
</comment>